<dbReference type="Pfam" id="PF13830">
    <property type="entry name" value="DUF4192"/>
    <property type="match status" value="1"/>
</dbReference>
<dbReference type="InterPro" id="IPR025447">
    <property type="entry name" value="DUF4192"/>
</dbReference>
<name>A0ABT1DZG5_9ACTN</name>
<dbReference type="EMBL" id="JAMYJR010000037">
    <property type="protein sequence ID" value="MCO8275305.1"/>
    <property type="molecule type" value="Genomic_DNA"/>
</dbReference>
<evidence type="ECO:0000313" key="1">
    <source>
        <dbReference type="EMBL" id="MCO8275305.1"/>
    </source>
</evidence>
<reference evidence="1 2" key="1">
    <citation type="submission" date="2022-06" db="EMBL/GenBank/DDBJ databases">
        <title>New Species of the Genus Actinoplanes, ActinopZanes ferrugineus.</title>
        <authorList>
            <person name="Ding P."/>
        </authorList>
    </citation>
    <scope>NUCLEOTIDE SEQUENCE [LARGE SCALE GENOMIC DNA]</scope>
    <source>
        <strain evidence="1 2">TRM88003</strain>
    </source>
</reference>
<gene>
    <name evidence="1" type="ORF">M1L60_32455</name>
</gene>
<dbReference type="Proteomes" id="UP001523369">
    <property type="component" value="Unassembled WGS sequence"/>
</dbReference>
<proteinExistence type="predicted"/>
<protein>
    <submittedName>
        <fullName evidence="1">DUF4192 domain-containing protein</fullName>
    </submittedName>
</protein>
<organism evidence="1 2">
    <name type="scientific">Paractinoplanes aksuensis</name>
    <dbReference type="NCBI Taxonomy" id="2939490"/>
    <lineage>
        <taxon>Bacteria</taxon>
        <taxon>Bacillati</taxon>
        <taxon>Actinomycetota</taxon>
        <taxon>Actinomycetes</taxon>
        <taxon>Micromonosporales</taxon>
        <taxon>Micromonosporaceae</taxon>
        <taxon>Paractinoplanes</taxon>
    </lineage>
</organism>
<evidence type="ECO:0000313" key="2">
    <source>
        <dbReference type="Proteomes" id="UP001523369"/>
    </source>
</evidence>
<sequence>MNPECTIVVRSPADLIAVTPYLLGFHPADSLVVIGTQGRAVTFVGRHDLPPPGVDDSDAIATMVARQAAQSVSLLGFGPADPVNRLVSSLATALTRVGVQLRDQLRITAGRWWTLDCADPACCPPEGRPVPSPHSPIAATAVFQGQVALPNRQQLVSQVGPVEGDERRRMAAATAALNFRFGDGLPRTMMGRAGRNAVISAEKRHASGRSLTYDETALLGALLVGRTAFDFALNRIGDEPWQLRLWTETTRRVEVPYVPGPAALLGYAAWRVGLGPLARVALDRALNHDPYHHFAMILDRLLAAGISHEAVQDFEPPAGSMRRKAA</sequence>
<keyword evidence="2" id="KW-1185">Reference proteome</keyword>
<comment type="caution">
    <text evidence="1">The sequence shown here is derived from an EMBL/GenBank/DDBJ whole genome shotgun (WGS) entry which is preliminary data.</text>
</comment>
<accession>A0ABT1DZG5</accession>
<dbReference type="RefSeq" id="WP_253241368.1">
    <property type="nucleotide sequence ID" value="NZ_JAMYJR010000037.1"/>
</dbReference>